<dbReference type="InterPro" id="IPR013087">
    <property type="entry name" value="Znf_C2H2_type"/>
</dbReference>
<evidence type="ECO:0000313" key="3">
    <source>
        <dbReference type="EMBL" id="PAV56438.1"/>
    </source>
</evidence>
<dbReference type="InterPro" id="IPR036236">
    <property type="entry name" value="Znf_C2H2_sf"/>
</dbReference>
<evidence type="ECO:0000313" key="4">
    <source>
        <dbReference type="Proteomes" id="UP000218231"/>
    </source>
</evidence>
<dbReference type="SUPFAM" id="SSF57667">
    <property type="entry name" value="beta-beta-alpha zinc fingers"/>
    <property type="match status" value="1"/>
</dbReference>
<dbReference type="PROSITE" id="PS50157">
    <property type="entry name" value="ZINC_FINGER_C2H2_2"/>
    <property type="match status" value="1"/>
</dbReference>
<proteinExistence type="predicted"/>
<name>A0A2A2J3Q5_9BILA</name>
<protein>
    <recommendedName>
        <fullName evidence="2">C2H2-type domain-containing protein</fullName>
    </recommendedName>
</protein>
<organism evidence="3 4">
    <name type="scientific">Diploscapter pachys</name>
    <dbReference type="NCBI Taxonomy" id="2018661"/>
    <lineage>
        <taxon>Eukaryota</taxon>
        <taxon>Metazoa</taxon>
        <taxon>Ecdysozoa</taxon>
        <taxon>Nematoda</taxon>
        <taxon>Chromadorea</taxon>
        <taxon>Rhabditida</taxon>
        <taxon>Rhabditina</taxon>
        <taxon>Rhabditomorpha</taxon>
        <taxon>Rhabditoidea</taxon>
        <taxon>Rhabditidae</taxon>
        <taxon>Diploscapter</taxon>
    </lineage>
</organism>
<dbReference type="Gene3D" id="3.30.160.60">
    <property type="entry name" value="Classic Zinc Finger"/>
    <property type="match status" value="1"/>
</dbReference>
<accession>A0A2A2J3Q5</accession>
<dbReference type="AlphaFoldDB" id="A0A2A2J3Q5"/>
<dbReference type="EMBL" id="LIAE01010700">
    <property type="protein sequence ID" value="PAV56438.1"/>
    <property type="molecule type" value="Genomic_DNA"/>
</dbReference>
<keyword evidence="1" id="KW-0479">Metal-binding</keyword>
<comment type="caution">
    <text evidence="3">The sequence shown here is derived from an EMBL/GenBank/DDBJ whole genome shotgun (WGS) entry which is preliminary data.</text>
</comment>
<dbReference type="Proteomes" id="UP000218231">
    <property type="component" value="Unassembled WGS sequence"/>
</dbReference>
<keyword evidence="1" id="KW-0862">Zinc</keyword>
<reference evidence="3 4" key="1">
    <citation type="journal article" date="2017" name="Curr. Biol.">
        <title>Genome architecture and evolution of a unichromosomal asexual nematode.</title>
        <authorList>
            <person name="Fradin H."/>
            <person name="Zegar C."/>
            <person name="Gutwein M."/>
            <person name="Lucas J."/>
            <person name="Kovtun M."/>
            <person name="Corcoran D."/>
            <person name="Baugh L.R."/>
            <person name="Kiontke K."/>
            <person name="Gunsalus K."/>
            <person name="Fitch D.H."/>
            <person name="Piano F."/>
        </authorList>
    </citation>
    <scope>NUCLEOTIDE SEQUENCE [LARGE SCALE GENOMIC DNA]</scope>
    <source>
        <strain evidence="3">PF1309</strain>
    </source>
</reference>
<evidence type="ECO:0000259" key="2">
    <source>
        <dbReference type="PROSITE" id="PS50157"/>
    </source>
</evidence>
<gene>
    <name evidence="3" type="ORF">WR25_06768</name>
</gene>
<dbReference type="SMART" id="SM00355">
    <property type="entry name" value="ZnF_C2H2"/>
    <property type="match status" value="2"/>
</dbReference>
<keyword evidence="4" id="KW-1185">Reference proteome</keyword>
<dbReference type="GO" id="GO:0008270">
    <property type="term" value="F:zinc ion binding"/>
    <property type="evidence" value="ECO:0007669"/>
    <property type="project" value="UniProtKB-KW"/>
</dbReference>
<feature type="domain" description="C2H2-type" evidence="2">
    <location>
        <begin position="226"/>
        <end position="254"/>
    </location>
</feature>
<keyword evidence="1" id="KW-0863">Zinc-finger</keyword>
<sequence length="288" mass="32582">MGVEKKGLLPAVNGSGQAGTPISVIPGNDKQDLRISVLEDKLNRANSMLSQLLVRVTTPQPQTNNCMPSCSRNDIEFSSYQAPSYDEIEKLRPIFLPNCGKPKETLNEREPLKMTIKRPNGGSLLTVQLNSNSNAPDKPARDPSCESPLKIAKKLSDVDAGKMPKLNETLSFLERRSTEYFEKRMREGHSKEKTTSLSCTICSEEVHIHKNTLTNHLYKHTKAPLFKCSYCEFTNNHSHLIIQHTRVAHPDKPPYDFTDRTPLFDMELSEIAFKAFFDFKKFANLDKQ</sequence>
<evidence type="ECO:0000256" key="1">
    <source>
        <dbReference type="PROSITE-ProRule" id="PRU00042"/>
    </source>
</evidence>